<evidence type="ECO:0000259" key="7">
    <source>
        <dbReference type="PROSITE" id="PS50011"/>
    </source>
</evidence>
<keyword evidence="9" id="KW-1185">Reference proteome</keyword>
<dbReference type="InterPro" id="IPR021133">
    <property type="entry name" value="HEAT_type_2"/>
</dbReference>
<feature type="region of interest" description="Disordered" evidence="6">
    <location>
        <begin position="2212"/>
        <end position="2261"/>
    </location>
</feature>
<feature type="region of interest" description="Disordered" evidence="6">
    <location>
        <begin position="2406"/>
        <end position="2435"/>
    </location>
</feature>
<dbReference type="Gene3D" id="1.10.510.10">
    <property type="entry name" value="Transferase(Phosphotransferase) domain 1"/>
    <property type="match status" value="1"/>
</dbReference>
<dbReference type="GO" id="GO:0004672">
    <property type="term" value="F:protein kinase activity"/>
    <property type="evidence" value="ECO:0007669"/>
    <property type="project" value="InterPro"/>
</dbReference>
<feature type="domain" description="Protein kinase" evidence="7">
    <location>
        <begin position="1580"/>
        <end position="1910"/>
    </location>
</feature>
<feature type="compositionally biased region" description="Low complexity" evidence="6">
    <location>
        <begin position="2406"/>
        <end position="2417"/>
    </location>
</feature>
<comment type="caution">
    <text evidence="8">The sequence shown here is derived from an EMBL/GenBank/DDBJ whole genome shotgun (WGS) entry which is preliminary data.</text>
</comment>
<keyword evidence="2" id="KW-0813">Transport</keyword>
<dbReference type="InterPro" id="IPR011989">
    <property type="entry name" value="ARM-like"/>
</dbReference>
<organism evidence="8 9">
    <name type="scientific">Coemansia aciculifera</name>
    <dbReference type="NCBI Taxonomy" id="417176"/>
    <lineage>
        <taxon>Eukaryota</taxon>
        <taxon>Fungi</taxon>
        <taxon>Fungi incertae sedis</taxon>
        <taxon>Zoopagomycota</taxon>
        <taxon>Kickxellomycotina</taxon>
        <taxon>Kickxellomycetes</taxon>
        <taxon>Kickxellales</taxon>
        <taxon>Kickxellaceae</taxon>
        <taxon>Coemansia</taxon>
    </lineage>
</organism>
<evidence type="ECO:0000256" key="6">
    <source>
        <dbReference type="SAM" id="MobiDB-lite"/>
    </source>
</evidence>
<sequence length="2435" mass="265182">MVDDAVLLQLSACVDAAQLSAILAQTPLDPLTIIANAPECVNVNELAELLSGLVGLTGSDSSQLIEACIARAEAIDQWTGRLDWAARWLERVQAMNLHGATADAQSLGRALCNAQVLEYMIECGREAGLSLSDVNAMPSSEFIDWVMHQCCAHAELSPVLSTVAGRVDGEAELRSAWNAWWSQNMLVAPQGLMSALIGSHPKSFDSSVVLAAVYSVGGPCSDAAEAKAALEAIASLLDVSSPGTGVELPQAVYEMLSNPSEHELRDSLHDLSDDEVAVVVGVGLAQVRVSEILHCYGLDIDIPSVVACQGSAGDQRKLLLRLLASAQRHQDVRSEELSLWDSLLQLHGLGLFSHLSVDDVKQEYLRLLLSDEQFEEAQMLVDAEPLFADNAAVRQTACDVARELFDNADMGSMEKGSMKAASRCLDLVPQQYQQDSDVKRERALIDAAHLVWTLGASVLPIFQTQRASAAAGMYPIEIRLATDPYVLIKRVLASYPGAYKKQRIVREIAGKLLEISALAGIPVDGCGSPEMDIHATRRDLGVRSISEGFTAALLLQSAVDASDYTEGYNFARQLINARTTLSKALRSVEAHRSARMLADDGADGKQPVDVRAIGTIGTSSVNLARAWSKAEGASMAVVEKQLEVVALALSLCPTSDIAELLRLWNTIQSRVAGDSAGTPWVLSAGSCDDPVVLVRQVLIGCQAQADDKNPDIQDTQTVNPESMRTFDPAIIKRCIRLADRQPSSLSGESDPRCSLLMSWLEFALTTAKEPSGEASVEFRRKVESDIVRRYPQAACDLLATRVLPQLDCTNYEALEAFYAFYARCLEASGDAKSMEQALTRISVVRRIKQSSVLRDVDFSQLVRTVSASKAECRKELGSCLSETTVMSLVELAPDLAKIAFLPPIDGSESREDADGWRSDELASKLCLWVLEDTLRSGSRDGDVLPSLFQNMLATFLPALSEAYDLAELASYMAFDSDIAESLGLECRLESTAWCQDRFAEIDQAEAEYSKKLGAAHAYLTFLSDVENLRDPFTFTKLPERWARSFDVTSRVFKLSSNDSGNEVCAQCFAVLGDMIADEVAAYFVCQTYMCTKRLVTQWDGNPNAVSGLAQVYTRTLGRVVGEAVGDEMLARRVVAVAEPPLELCSFDYGDSALGEVLVHFRREFGANISDIIHGRYAEMSVIGSSAKLALLDLLTRYCSSELHGVASIADDISERAALGKRTGDVGDSDYLQFRLLADKLWGLELNESGGREYADLCNAWMQLLERTEPHIAAADGQVDTLVQLLVKWVGCGLDAGRAGECWAALIKWAVRNKRPTRVLVALIEYPDQFTTAVGDLVFDALLDEVQSTPTMAAALAVLGLAYPDGAWAERCMEQVVYVMISAPGTVELSDVADHPDDNDEEEEEEEADPWAIDDVPLDDDDDDHAGESQIVGDVVPESSLPAFVDPEELARARDTVLSCASLHLAIMIHGYVSACLASPPLLAALAETLLHNRDRIQHSDCQALLSAPMLVRGHGIEPIHELFRRTVHTVAEIGMGDTALAWVHEFLGVPVLYRYLYRKRTVAMWLVHLDKVVLGDDMGVSTVSKLEDGDDSSAVEPVAGWGESDVELDDDEQPNEPAKTNTGECQALDEEAEAGWAVRSKTDQTVTVWVFDKRYFERGINRQLLAARDQAVVIDLLKNEASQLTRLRHPSVLQVIEPLEESRGSLMFVTEQVLASLDDLVNPDHRQHATGGYRVDGDVFDLDDFEIQKGLLQISKVLGFLHEDARIVHGNLVPASVLINAKGDWKLGGFGFSQAQGAGGGEYQYDYQMSAQTQRRLDFLAPEVVFDGKSHCASDLFSLGCLATAAYFNGRSPLDCRNDVGAYRRDLDRLLSSDALTKLPEQLRDPVLALLAVDPARRLSLNEFQRSPYFDDVLVAALRYLEALAEQPMDQKIAFMRGLPRVLSKFPERVLRRKILPALLDQTSDHALLPYTMPNVFLIIEKLTEDSFAALALPGLKQVFAVVDPPPQTSIVILDNMALLQRKARADVFRSDVLPVVYSALMSSVPQVQDKALEAVPAIADTMDSKDLKTQVLPRVQHLYTKASVLSRKICALKCLHGMMKALGEQTIVEHVIPLLRRTKTQEHGVIMAMLEMYEEMGMVFVERGAVAKEILPALWTQAMNSRLDVDQFKRFLVAIRKLEERVEREQIKYLEKMDRGSTTVKAVDANDAWGFNDDDDNSAVQNGSGDTGFESLVMGNNSSSPRRPKTMPLPNPLADTSSAKNSAASGWEWDAPTFSGSSGASKDRLVAVEVDFTEGAATQDDDDDFGSFGSFVPAPRPAPAPVANTAPLSSRLRTTTPLTATAHSARKLGSATKLGSTVAPLPLPPPPPGKANYSVNGAFGNMHVSAATSSLTKTSMLPLAPLAKPSVPLSSPPLASQKHVGGKAANLGDFDPFA</sequence>
<dbReference type="Gene3D" id="1.25.10.10">
    <property type="entry name" value="Leucine-rich Repeat Variant"/>
    <property type="match status" value="1"/>
</dbReference>
<accession>A0A9W8IDU2</accession>
<feature type="region of interest" description="Disordered" evidence="6">
    <location>
        <begin position="1388"/>
        <end position="1431"/>
    </location>
</feature>
<comment type="subcellular location">
    <subcellularLocation>
        <location evidence="1">Endoplasmic reticulum</location>
    </subcellularLocation>
</comment>
<dbReference type="EMBL" id="JANBUY010000264">
    <property type="protein sequence ID" value="KAJ2860863.1"/>
    <property type="molecule type" value="Genomic_DNA"/>
</dbReference>
<dbReference type="GO" id="GO:0005783">
    <property type="term" value="C:endoplasmic reticulum"/>
    <property type="evidence" value="ECO:0007669"/>
    <property type="project" value="UniProtKB-SubCell"/>
</dbReference>
<evidence type="ECO:0000256" key="1">
    <source>
        <dbReference type="ARBA" id="ARBA00004240"/>
    </source>
</evidence>
<feature type="compositionally biased region" description="Acidic residues" evidence="6">
    <location>
        <begin position="1396"/>
        <end position="1408"/>
    </location>
</feature>
<evidence type="ECO:0000313" key="9">
    <source>
        <dbReference type="Proteomes" id="UP001140074"/>
    </source>
</evidence>
<dbReference type="PROSITE" id="PS50011">
    <property type="entry name" value="PROTEIN_KINASE_DOM"/>
    <property type="match status" value="1"/>
</dbReference>
<evidence type="ECO:0000256" key="3">
    <source>
        <dbReference type="ARBA" id="ARBA00022824"/>
    </source>
</evidence>
<dbReference type="InterPro" id="IPR016024">
    <property type="entry name" value="ARM-type_fold"/>
</dbReference>
<dbReference type="CDD" id="cd14011">
    <property type="entry name" value="PK_SCY1_like"/>
    <property type="match status" value="1"/>
</dbReference>
<protein>
    <submittedName>
        <fullName evidence="8">Protein kinase domain-containing protein ppk32</fullName>
    </submittedName>
</protein>
<gene>
    <name evidence="8" type="primary">ppk32</name>
    <name evidence="8" type="ORF">GGH94_005260</name>
</gene>
<dbReference type="SUPFAM" id="SSF48371">
    <property type="entry name" value="ARM repeat"/>
    <property type="match status" value="1"/>
</dbReference>
<dbReference type="Proteomes" id="UP001140074">
    <property type="component" value="Unassembled WGS sequence"/>
</dbReference>
<dbReference type="PANTHER" id="PTHR12984:SF6">
    <property type="entry name" value="SCY1-LIKE PROTEIN 2"/>
    <property type="match status" value="1"/>
</dbReference>
<proteinExistence type="predicted"/>
<keyword evidence="3" id="KW-0256">Endoplasmic reticulum</keyword>
<dbReference type="PANTHER" id="PTHR12984">
    <property type="entry name" value="SCY1-RELATED S/T PROTEIN KINASE-LIKE"/>
    <property type="match status" value="1"/>
</dbReference>
<dbReference type="InterPro" id="IPR013244">
    <property type="entry name" value="Sec39_domain"/>
</dbReference>
<dbReference type="InterPro" id="IPR000719">
    <property type="entry name" value="Prot_kinase_dom"/>
</dbReference>
<keyword evidence="8" id="KW-0418">Kinase</keyword>
<evidence type="ECO:0000256" key="2">
    <source>
        <dbReference type="ARBA" id="ARBA00022448"/>
    </source>
</evidence>
<dbReference type="Pfam" id="PF08314">
    <property type="entry name" value="Sec39"/>
    <property type="match status" value="1"/>
</dbReference>
<dbReference type="SMART" id="SM00220">
    <property type="entry name" value="S_TKc"/>
    <property type="match status" value="1"/>
</dbReference>
<dbReference type="InterPro" id="IPR011009">
    <property type="entry name" value="Kinase-like_dom_sf"/>
</dbReference>
<keyword evidence="4" id="KW-0653">Protein transport</keyword>
<dbReference type="Gene3D" id="3.30.200.20">
    <property type="entry name" value="Phosphorylase Kinase, domain 1"/>
    <property type="match status" value="1"/>
</dbReference>
<feature type="repeat" description="HEAT" evidence="5">
    <location>
        <begin position="2033"/>
        <end position="2071"/>
    </location>
</feature>
<feature type="compositionally biased region" description="Acidic residues" evidence="6">
    <location>
        <begin position="1415"/>
        <end position="1424"/>
    </location>
</feature>
<reference evidence="8" key="1">
    <citation type="submission" date="2022-07" db="EMBL/GenBank/DDBJ databases">
        <title>Phylogenomic reconstructions and comparative analyses of Kickxellomycotina fungi.</title>
        <authorList>
            <person name="Reynolds N.K."/>
            <person name="Stajich J.E."/>
            <person name="Barry K."/>
            <person name="Grigoriev I.V."/>
            <person name="Crous P."/>
            <person name="Smith M.E."/>
        </authorList>
    </citation>
    <scope>NUCLEOTIDE SEQUENCE</scope>
    <source>
        <strain evidence="8">RSA 476</strain>
    </source>
</reference>
<dbReference type="SUPFAM" id="SSF56112">
    <property type="entry name" value="Protein kinase-like (PK-like)"/>
    <property type="match status" value="1"/>
</dbReference>
<evidence type="ECO:0000256" key="5">
    <source>
        <dbReference type="PROSITE-ProRule" id="PRU00103"/>
    </source>
</evidence>
<dbReference type="GO" id="GO:0015031">
    <property type="term" value="P:protein transport"/>
    <property type="evidence" value="ECO:0007669"/>
    <property type="project" value="UniProtKB-KW"/>
</dbReference>
<dbReference type="PROSITE" id="PS50077">
    <property type="entry name" value="HEAT_REPEAT"/>
    <property type="match status" value="1"/>
</dbReference>
<dbReference type="GO" id="GO:0005524">
    <property type="term" value="F:ATP binding"/>
    <property type="evidence" value="ECO:0007669"/>
    <property type="project" value="InterPro"/>
</dbReference>
<dbReference type="InterPro" id="IPR051177">
    <property type="entry name" value="CIK-Related_Protein"/>
</dbReference>
<keyword evidence="8" id="KW-0808">Transferase</keyword>
<dbReference type="Pfam" id="PF00069">
    <property type="entry name" value="Pkinase"/>
    <property type="match status" value="1"/>
</dbReference>
<evidence type="ECO:0000313" key="8">
    <source>
        <dbReference type="EMBL" id="KAJ2860863.1"/>
    </source>
</evidence>
<dbReference type="GO" id="GO:0006890">
    <property type="term" value="P:retrograde vesicle-mediated transport, Golgi to endoplasmic reticulum"/>
    <property type="evidence" value="ECO:0007669"/>
    <property type="project" value="InterPro"/>
</dbReference>
<name>A0A9W8IDU2_9FUNG</name>
<evidence type="ECO:0000256" key="4">
    <source>
        <dbReference type="ARBA" id="ARBA00022927"/>
    </source>
</evidence>